<sequence length="71" mass="7515">MTSGWGMTAMTIAASSNQAHYSVIPAMMLLRHSSNDATPSLADSYSDAAHYTVVPAMLLSRNPGVSLAHLH</sequence>
<protein>
    <submittedName>
        <fullName evidence="1">Uncharacterized protein</fullName>
    </submittedName>
</protein>
<evidence type="ECO:0000313" key="1">
    <source>
        <dbReference type="EMBL" id="MDD8057618.1"/>
    </source>
</evidence>
<dbReference type="EMBL" id="JAQQPZ010000001">
    <property type="protein sequence ID" value="MDD8057618.1"/>
    <property type="molecule type" value="Genomic_DNA"/>
</dbReference>
<organism evidence="1 2">
    <name type="scientific">Shewanella metallivivens</name>
    <dbReference type="NCBI Taxonomy" id="2872342"/>
    <lineage>
        <taxon>Bacteria</taxon>
        <taxon>Pseudomonadati</taxon>
        <taxon>Pseudomonadota</taxon>
        <taxon>Gammaproteobacteria</taxon>
        <taxon>Alteromonadales</taxon>
        <taxon>Shewanellaceae</taxon>
        <taxon>Shewanella</taxon>
    </lineage>
</organism>
<reference evidence="1 2" key="1">
    <citation type="submission" date="2023-02" db="EMBL/GenBank/DDBJ databases">
        <title>Genome sequence of Shewanella metallivivens ER-Te-42B-Light, sp. nov., enriched from sulfide tube worms (Riftia pachyptila) isolated from Explorer Ridge in the Pacific Ocean.</title>
        <authorList>
            <person name="Maltman C."/>
            <person name="Kuzyk S.B."/>
            <person name="Kyndt J.A."/>
            <person name="Yurkov V."/>
        </authorList>
    </citation>
    <scope>NUCLEOTIDE SEQUENCE [LARGE SCALE GENOMIC DNA]</scope>
    <source>
        <strain evidence="1 2">ER-Te-42B-Light</strain>
    </source>
</reference>
<comment type="caution">
    <text evidence="1">The sequence shown here is derived from an EMBL/GenBank/DDBJ whole genome shotgun (WGS) entry which is preliminary data.</text>
</comment>
<dbReference type="Proteomes" id="UP001213691">
    <property type="component" value="Unassembled WGS sequence"/>
</dbReference>
<name>A0ABT5THG1_9GAMM</name>
<keyword evidence="2" id="KW-1185">Reference proteome</keyword>
<accession>A0ABT5THG1</accession>
<proteinExistence type="predicted"/>
<dbReference type="RefSeq" id="WP_274408349.1">
    <property type="nucleotide sequence ID" value="NZ_JAQQPZ010000001.1"/>
</dbReference>
<gene>
    <name evidence="1" type="ORF">PQR79_00485</name>
</gene>
<evidence type="ECO:0000313" key="2">
    <source>
        <dbReference type="Proteomes" id="UP001213691"/>
    </source>
</evidence>